<gene>
    <name evidence="1" type="ORF">GSM42_11505</name>
</gene>
<accession>A0A6I4VW47</accession>
<evidence type="ECO:0000313" key="1">
    <source>
        <dbReference type="EMBL" id="MXQ54325.1"/>
    </source>
</evidence>
<proteinExistence type="predicted"/>
<dbReference type="EMBL" id="WUUL01000007">
    <property type="protein sequence ID" value="MXQ54325.1"/>
    <property type="molecule type" value="Genomic_DNA"/>
</dbReference>
<organism evidence="1 2">
    <name type="scientific">Shimazuella alba</name>
    <dbReference type="NCBI Taxonomy" id="2690964"/>
    <lineage>
        <taxon>Bacteria</taxon>
        <taxon>Bacillati</taxon>
        <taxon>Bacillota</taxon>
        <taxon>Bacilli</taxon>
        <taxon>Bacillales</taxon>
        <taxon>Thermoactinomycetaceae</taxon>
        <taxon>Shimazuella</taxon>
    </lineage>
</organism>
<dbReference type="RefSeq" id="WP_160801684.1">
    <property type="nucleotide sequence ID" value="NZ_WUUL01000007.1"/>
</dbReference>
<protein>
    <submittedName>
        <fullName evidence="1">Uncharacterized protein</fullName>
    </submittedName>
</protein>
<keyword evidence="2" id="KW-1185">Reference proteome</keyword>
<dbReference type="AlphaFoldDB" id="A0A6I4VW47"/>
<sequence>MDTSNLDPNKVKRVKELIQKDYDILQPHLDISKEVEEAKKARDDYYWEYARSKSYNAKEYKKLQDKVSKLKRQAITVTTK</sequence>
<name>A0A6I4VW47_9BACL</name>
<comment type="caution">
    <text evidence="1">The sequence shown here is derived from an EMBL/GenBank/DDBJ whole genome shotgun (WGS) entry which is preliminary data.</text>
</comment>
<dbReference type="Proteomes" id="UP000430692">
    <property type="component" value="Unassembled WGS sequence"/>
</dbReference>
<reference evidence="1 2" key="1">
    <citation type="submission" date="2019-12" db="EMBL/GenBank/DDBJ databases">
        <title>Whole-genome analyses of novel actinobacteria.</title>
        <authorList>
            <person name="Sahin N."/>
            <person name="Saygin H."/>
        </authorList>
    </citation>
    <scope>NUCLEOTIDE SEQUENCE [LARGE SCALE GENOMIC DNA]</scope>
    <source>
        <strain evidence="1 2">KC615</strain>
    </source>
</reference>
<evidence type="ECO:0000313" key="2">
    <source>
        <dbReference type="Proteomes" id="UP000430692"/>
    </source>
</evidence>